<evidence type="ECO:0000256" key="1">
    <source>
        <dbReference type="SAM" id="Phobius"/>
    </source>
</evidence>
<dbReference type="EMBL" id="UASO01000005">
    <property type="protein sequence ID" value="SQC86172.1"/>
    <property type="molecule type" value="Genomic_DNA"/>
</dbReference>
<evidence type="ECO:0000313" key="2">
    <source>
        <dbReference type="EMBL" id="SQC86172.1"/>
    </source>
</evidence>
<accession>A0A2X3I105</accession>
<organism evidence="2 3">
    <name type="scientific">Klebsiella pneumoniae</name>
    <dbReference type="NCBI Taxonomy" id="573"/>
    <lineage>
        <taxon>Bacteria</taxon>
        <taxon>Pseudomonadati</taxon>
        <taxon>Pseudomonadota</taxon>
        <taxon>Gammaproteobacteria</taxon>
        <taxon>Enterobacterales</taxon>
        <taxon>Enterobacteriaceae</taxon>
        <taxon>Klebsiella/Raoultella group</taxon>
        <taxon>Klebsiella</taxon>
        <taxon>Klebsiella pneumoniae complex</taxon>
    </lineage>
</organism>
<protein>
    <submittedName>
        <fullName evidence="2">Uncharacterized protein</fullName>
    </submittedName>
</protein>
<evidence type="ECO:0000313" key="3">
    <source>
        <dbReference type="Proteomes" id="UP000250675"/>
    </source>
</evidence>
<feature type="transmembrane region" description="Helical" evidence="1">
    <location>
        <begin position="12"/>
        <end position="37"/>
    </location>
</feature>
<proteinExistence type="predicted"/>
<dbReference type="AlphaFoldDB" id="A0A2X3I105"/>
<keyword evidence="1" id="KW-0472">Membrane</keyword>
<reference evidence="2 3" key="1">
    <citation type="submission" date="2018-06" db="EMBL/GenBank/DDBJ databases">
        <authorList>
            <consortium name="Pathogen Informatics"/>
            <person name="Doyle S."/>
        </authorList>
    </citation>
    <scope>NUCLEOTIDE SEQUENCE [LARGE SCALE GENOMIC DNA]</scope>
    <source>
        <strain evidence="2 3">NCTC9645</strain>
    </source>
</reference>
<keyword evidence="1" id="KW-0812">Transmembrane</keyword>
<name>A0A2X3I105_KLEPN</name>
<dbReference type="Proteomes" id="UP000250675">
    <property type="component" value="Unassembled WGS sequence"/>
</dbReference>
<keyword evidence="1" id="KW-1133">Transmembrane helix</keyword>
<gene>
    <name evidence="2" type="ORF">NCTC9645_04245</name>
</gene>
<sequence>MDFMNHSGRTLRVYALALNFLVLIAVVVLSAFGIWLVNEWVAA</sequence>